<organism evidence="2 3">
    <name type="scientific">Meloidogyne incognita</name>
    <name type="common">Southern root-knot nematode worm</name>
    <name type="synonym">Oxyuris incognita</name>
    <dbReference type="NCBI Taxonomy" id="6306"/>
    <lineage>
        <taxon>Eukaryota</taxon>
        <taxon>Metazoa</taxon>
        <taxon>Ecdysozoa</taxon>
        <taxon>Nematoda</taxon>
        <taxon>Chromadorea</taxon>
        <taxon>Rhabditida</taxon>
        <taxon>Tylenchina</taxon>
        <taxon>Tylenchomorpha</taxon>
        <taxon>Tylenchoidea</taxon>
        <taxon>Meloidogynidae</taxon>
        <taxon>Meloidogyninae</taxon>
        <taxon>Meloidogyne</taxon>
        <taxon>Meloidogyne incognita group</taxon>
    </lineage>
</organism>
<keyword evidence="1" id="KW-0472">Membrane</keyword>
<feature type="transmembrane region" description="Helical" evidence="1">
    <location>
        <begin position="52"/>
        <end position="76"/>
    </location>
</feature>
<dbReference type="AlphaFoldDB" id="A0A914NW08"/>
<feature type="transmembrane region" description="Helical" evidence="1">
    <location>
        <begin position="82"/>
        <end position="101"/>
    </location>
</feature>
<dbReference type="Proteomes" id="UP000887563">
    <property type="component" value="Unplaced"/>
</dbReference>
<dbReference type="WBParaSite" id="Minc3s10736g44318">
    <property type="protein sequence ID" value="Minc3s10736g44318"/>
    <property type="gene ID" value="Minc3s10736g44318"/>
</dbReference>
<keyword evidence="2" id="KW-1185">Reference proteome</keyword>
<evidence type="ECO:0000256" key="1">
    <source>
        <dbReference type="SAM" id="Phobius"/>
    </source>
</evidence>
<keyword evidence="1" id="KW-0812">Transmembrane</keyword>
<proteinExistence type="predicted"/>
<accession>A0A914NW08</accession>
<evidence type="ECO:0000313" key="2">
    <source>
        <dbReference type="Proteomes" id="UP000887563"/>
    </source>
</evidence>
<name>A0A914NW08_MELIC</name>
<evidence type="ECO:0000313" key="3">
    <source>
        <dbReference type="WBParaSite" id="Minc3s10736g44318"/>
    </source>
</evidence>
<feature type="transmembrane region" description="Helical" evidence="1">
    <location>
        <begin position="28"/>
        <end position="47"/>
    </location>
</feature>
<protein>
    <submittedName>
        <fullName evidence="3">Candidate secreted effector</fullName>
    </submittedName>
</protein>
<sequence>MCENISFIKSCLICGPVLITSIVETTKIIAKLILIFFLSPILIIFIWQPLAFFIDIILLMVIILVMVIIIFIIVWAKIWVNLFVAPVIIRICIYLTYFINFR</sequence>
<reference evidence="3" key="1">
    <citation type="submission" date="2022-11" db="UniProtKB">
        <authorList>
            <consortium name="WormBaseParasite"/>
        </authorList>
    </citation>
    <scope>IDENTIFICATION</scope>
</reference>
<keyword evidence="1" id="KW-1133">Transmembrane helix</keyword>